<dbReference type="EMBL" id="CP126970">
    <property type="protein sequence ID" value="WIM70202.1"/>
    <property type="molecule type" value="Genomic_DNA"/>
</dbReference>
<keyword evidence="8 9" id="KW-0472">Membrane</keyword>
<keyword evidence="5" id="KW-0997">Cell inner membrane</keyword>
<keyword evidence="12" id="KW-1185">Reference proteome</keyword>
<dbReference type="PANTHER" id="PTHR30413:SF8">
    <property type="entry name" value="TRANSPORT PERMEASE PROTEIN"/>
    <property type="match status" value="1"/>
</dbReference>
<feature type="domain" description="ABC transmembrane type-2" evidence="10">
    <location>
        <begin position="64"/>
        <end position="288"/>
    </location>
</feature>
<keyword evidence="6 9" id="KW-0812">Transmembrane</keyword>
<dbReference type="Pfam" id="PF01061">
    <property type="entry name" value="ABC2_membrane"/>
    <property type="match status" value="1"/>
</dbReference>
<evidence type="ECO:0000256" key="8">
    <source>
        <dbReference type="ARBA" id="ARBA00023136"/>
    </source>
</evidence>
<evidence type="ECO:0000256" key="1">
    <source>
        <dbReference type="ARBA" id="ARBA00004429"/>
    </source>
</evidence>
<keyword evidence="3 9" id="KW-0813">Transport</keyword>
<dbReference type="InterPro" id="IPR047817">
    <property type="entry name" value="ABC2_TM_bact-type"/>
</dbReference>
<keyword evidence="4 9" id="KW-1003">Cell membrane</keyword>
<evidence type="ECO:0000313" key="12">
    <source>
        <dbReference type="Proteomes" id="UP001238805"/>
    </source>
</evidence>
<evidence type="ECO:0000256" key="4">
    <source>
        <dbReference type="ARBA" id="ARBA00022475"/>
    </source>
</evidence>
<evidence type="ECO:0000256" key="6">
    <source>
        <dbReference type="ARBA" id="ARBA00022692"/>
    </source>
</evidence>
<dbReference type="PANTHER" id="PTHR30413">
    <property type="entry name" value="INNER MEMBRANE TRANSPORT PERMEASE"/>
    <property type="match status" value="1"/>
</dbReference>
<comment type="similarity">
    <text evidence="2 9">Belongs to the ABC-2 integral membrane protein family.</text>
</comment>
<gene>
    <name evidence="11" type="ORF">QP029_13675</name>
</gene>
<evidence type="ECO:0000256" key="2">
    <source>
        <dbReference type="ARBA" id="ARBA00007783"/>
    </source>
</evidence>
<proteinExistence type="inferred from homology"/>
<sequence length="295" mass="33020">MPSAESAPQEPVPVQLMLVADENLGKLNIRPSLSAYLAEIIHWRHFVVADARSRAFKGNQEMFLGNLWLVLTPLLQSATYGLVFGLLLRTSRGIDNFVGYLVIGVIFFGFVSRGINAGSGLIQSSRSMIRSFTFPRATLVFGVLLRQFLDNLVPAMVAIAVALVFQWGEQISWSIAIVPLLYVLLHVFSCGLALVFARLTAFIPDLRSLMNFGTRVLFYVSGVFFSIERFATEPILQYVMTMNPIYQFLEAIREAVLYGSFPEASSFVSLVLWSVGSFCLGLLFFWQSEARYVRV</sequence>
<reference evidence="11 12" key="1">
    <citation type="submission" date="2023-05" db="EMBL/GenBank/DDBJ databases">
        <title>Corynebacterium suedekumii sp. nov. and Corynebacterium breve sp. nov. isolated from raw cow's milk.</title>
        <authorList>
            <person name="Baer M.K."/>
            <person name="Mehl L."/>
            <person name="Hellmuth R."/>
            <person name="Marke G."/>
            <person name="Lipski A."/>
        </authorList>
    </citation>
    <scope>NUCLEOTIDE SEQUENCE [LARGE SCALE GENOMIC DNA]</scope>
    <source>
        <strain evidence="11 12">LM112</strain>
    </source>
</reference>
<evidence type="ECO:0000256" key="3">
    <source>
        <dbReference type="ARBA" id="ARBA00022448"/>
    </source>
</evidence>
<comment type="subcellular location">
    <subcellularLocation>
        <location evidence="1">Cell inner membrane</location>
        <topology evidence="1">Multi-pass membrane protein</topology>
    </subcellularLocation>
    <subcellularLocation>
        <location evidence="9">Cell membrane</location>
        <topology evidence="9">Multi-pass membrane protein</topology>
    </subcellularLocation>
</comment>
<evidence type="ECO:0000256" key="9">
    <source>
        <dbReference type="RuleBase" id="RU361157"/>
    </source>
</evidence>
<evidence type="ECO:0000259" key="10">
    <source>
        <dbReference type="PROSITE" id="PS51012"/>
    </source>
</evidence>
<dbReference type="Proteomes" id="UP001238805">
    <property type="component" value="Chromosome"/>
</dbReference>
<protein>
    <recommendedName>
        <fullName evidence="9">Transport permease protein</fullName>
    </recommendedName>
</protein>
<evidence type="ECO:0000256" key="7">
    <source>
        <dbReference type="ARBA" id="ARBA00022989"/>
    </source>
</evidence>
<keyword evidence="7 9" id="KW-1133">Transmembrane helix</keyword>
<evidence type="ECO:0000256" key="5">
    <source>
        <dbReference type="ARBA" id="ARBA00022519"/>
    </source>
</evidence>
<accession>A0ABY8VMJ4</accession>
<feature type="transmembrane region" description="Helical" evidence="9">
    <location>
        <begin position="171"/>
        <end position="197"/>
    </location>
</feature>
<dbReference type="PROSITE" id="PS51012">
    <property type="entry name" value="ABC_TM2"/>
    <property type="match status" value="1"/>
</dbReference>
<name>A0ABY8VMJ4_9CORY</name>
<evidence type="ECO:0000313" key="11">
    <source>
        <dbReference type="EMBL" id="WIM70202.1"/>
    </source>
</evidence>
<comment type="caution">
    <text evidence="9">Lacks conserved residue(s) required for the propagation of feature annotation.</text>
</comment>
<feature type="transmembrane region" description="Helical" evidence="9">
    <location>
        <begin position="137"/>
        <end position="165"/>
    </location>
</feature>
<dbReference type="RefSeq" id="WP_284874795.1">
    <property type="nucleotide sequence ID" value="NZ_CP126970.1"/>
</dbReference>
<feature type="transmembrane region" description="Helical" evidence="9">
    <location>
        <begin position="97"/>
        <end position="116"/>
    </location>
</feature>
<organism evidence="11 12">
    <name type="scientific">Corynebacterium suedekumii</name>
    <dbReference type="NCBI Taxonomy" id="3049801"/>
    <lineage>
        <taxon>Bacteria</taxon>
        <taxon>Bacillati</taxon>
        <taxon>Actinomycetota</taxon>
        <taxon>Actinomycetes</taxon>
        <taxon>Mycobacteriales</taxon>
        <taxon>Corynebacteriaceae</taxon>
        <taxon>Corynebacterium</taxon>
    </lineage>
</organism>
<dbReference type="InterPro" id="IPR013525">
    <property type="entry name" value="ABC2_TM"/>
</dbReference>
<feature type="transmembrane region" description="Helical" evidence="9">
    <location>
        <begin position="267"/>
        <end position="286"/>
    </location>
</feature>
<feature type="transmembrane region" description="Helical" evidence="9">
    <location>
        <begin position="62"/>
        <end position="85"/>
    </location>
</feature>